<evidence type="ECO:0000313" key="2">
    <source>
        <dbReference type="EMBL" id="CAH1790645.1"/>
    </source>
</evidence>
<dbReference type="EMBL" id="CAIIXF020000008">
    <property type="protein sequence ID" value="CAH1790645.1"/>
    <property type="molecule type" value="Genomic_DNA"/>
</dbReference>
<dbReference type="GO" id="GO:0005829">
    <property type="term" value="C:cytosol"/>
    <property type="evidence" value="ECO:0007669"/>
    <property type="project" value="TreeGrafter"/>
</dbReference>
<feature type="non-terminal residue" evidence="2">
    <location>
        <position position="645"/>
    </location>
</feature>
<keyword evidence="3" id="KW-1185">Reference proteome</keyword>
<dbReference type="PANTHER" id="PTHR14387">
    <property type="entry name" value="THADA/DEATH RECEPTOR INTERACTING PROTEIN"/>
    <property type="match status" value="1"/>
</dbReference>
<evidence type="ECO:0000259" key="1">
    <source>
        <dbReference type="Pfam" id="PF25150"/>
    </source>
</evidence>
<name>A0A8S4P8T8_OWEFU</name>
<accession>A0A8S4P8T8</accession>
<proteinExistence type="predicted"/>
<protein>
    <recommendedName>
        <fullName evidence="1">tRNA (32-2'-O)-methyltransferase regulator THADA-like TPR repeats region domain-containing protein</fullName>
    </recommendedName>
</protein>
<reference evidence="2" key="1">
    <citation type="submission" date="2022-03" db="EMBL/GenBank/DDBJ databases">
        <authorList>
            <person name="Martin C."/>
        </authorList>
    </citation>
    <scope>NUCLEOTIDE SEQUENCE</scope>
</reference>
<dbReference type="PANTHER" id="PTHR14387:SF7">
    <property type="entry name" value="THYROID ADENOMA-ASSOCIATED PROTEIN"/>
    <property type="match status" value="1"/>
</dbReference>
<comment type="caution">
    <text evidence="2">The sequence shown here is derived from an EMBL/GenBank/DDBJ whole genome shotgun (WGS) entry which is preliminary data.</text>
</comment>
<dbReference type="InterPro" id="IPR056843">
    <property type="entry name" value="THADA-like_TPR"/>
</dbReference>
<dbReference type="Pfam" id="PF25150">
    <property type="entry name" value="TPR_Trm732"/>
    <property type="match status" value="1"/>
</dbReference>
<sequence>MGVKNKKIVNNDAVQLGDKRVEDLKCEQKLCNSKLCGLLIDFASIQDGITQVQKIKEISTYLKKLKALEKEDALCLSVIVECYFLALPRNPVKRALAGALLGSPVSFHDDITQCLSEQLLQLKDGSTSQQNGRMIVDNLAALLENFPLGERCVKENILLCFTILVDSLSSFTYLTGQASSVVEQNARMQDCLCSMQTIAKLLQRCSSQYMTSYETHSAVLEKHITVLYQSIYKIFTTESYLLDCKNVCGMLYPLILKLTCPENVVQIILHLMFRKCNLGSVEVYPRWLPDYPECLSSTLGTTAYLCLMNGVLAMLDVEHLVWGIDIEGHKNLLVDLIGESLFTLLYKLEDTNSKLTASRTLVMFTTRACKCVEAKNDEVFRSKFCGGSELQNQLLQVIWSHIEDPTDVIRYNARILFNNAIALHLKASMEDATSSEFVLGIAREVLSTCLSAKGKYGTLCELVHHIGTSKLLELKPGLPTELLGVMGEQTLSGHVSEVLERLFISHKQELKGQPNAGDLWGTVWVDPVLKALCASSKLHKTHIIEHVLPKLLKTSPDSMPFIINRLSKQYHGPGNLGALMSCLKRAKALGLFNIENIADDDVTTPESDVTTLSNDVTTTAEGVPCIQGAVTIQQLKAALCHKEDE</sequence>
<organism evidence="2 3">
    <name type="scientific">Owenia fusiformis</name>
    <name type="common">Polychaete worm</name>
    <dbReference type="NCBI Taxonomy" id="6347"/>
    <lineage>
        <taxon>Eukaryota</taxon>
        <taxon>Metazoa</taxon>
        <taxon>Spiralia</taxon>
        <taxon>Lophotrochozoa</taxon>
        <taxon>Annelida</taxon>
        <taxon>Polychaeta</taxon>
        <taxon>Sedentaria</taxon>
        <taxon>Canalipalpata</taxon>
        <taxon>Sabellida</taxon>
        <taxon>Oweniida</taxon>
        <taxon>Oweniidae</taxon>
        <taxon>Owenia</taxon>
    </lineage>
</organism>
<dbReference type="Proteomes" id="UP000749559">
    <property type="component" value="Unassembled WGS sequence"/>
</dbReference>
<gene>
    <name evidence="2" type="ORF">OFUS_LOCUS15822</name>
</gene>
<dbReference type="AlphaFoldDB" id="A0A8S4P8T8"/>
<dbReference type="GO" id="GO:0030488">
    <property type="term" value="P:tRNA methylation"/>
    <property type="evidence" value="ECO:0007669"/>
    <property type="project" value="TreeGrafter"/>
</dbReference>
<dbReference type="OrthoDB" id="73997at2759"/>
<evidence type="ECO:0000313" key="3">
    <source>
        <dbReference type="Proteomes" id="UP000749559"/>
    </source>
</evidence>
<dbReference type="InterPro" id="IPR051954">
    <property type="entry name" value="tRNA_methyltransferase_THADA"/>
</dbReference>
<feature type="domain" description="tRNA (32-2'-O)-methyltransferase regulator THADA-like TPR repeats region" evidence="1">
    <location>
        <begin position="520"/>
        <end position="593"/>
    </location>
</feature>